<evidence type="ECO:0000259" key="2">
    <source>
        <dbReference type="Pfam" id="PF13088"/>
    </source>
</evidence>
<dbReference type="CDD" id="cd15482">
    <property type="entry name" value="Sialidase_non-viral"/>
    <property type="match status" value="1"/>
</dbReference>
<dbReference type="Gene3D" id="2.120.10.10">
    <property type="match status" value="1"/>
</dbReference>
<dbReference type="AlphaFoldDB" id="A0A7W7JYL4"/>
<comment type="caution">
    <text evidence="3">The sequence shown here is derived from an EMBL/GenBank/DDBJ whole genome shotgun (WGS) entry which is preliminary data.</text>
</comment>
<dbReference type="EMBL" id="JACHLN010000001">
    <property type="protein sequence ID" value="MBB4837757.1"/>
    <property type="molecule type" value="Genomic_DNA"/>
</dbReference>
<accession>A0A7W7JYL4</accession>
<gene>
    <name evidence="3" type="ORF">HNP52_000808</name>
</gene>
<dbReference type="SUPFAM" id="SSF50939">
    <property type="entry name" value="Sialidases"/>
    <property type="match status" value="1"/>
</dbReference>
<evidence type="ECO:0000313" key="3">
    <source>
        <dbReference type="EMBL" id="MBB4837757.1"/>
    </source>
</evidence>
<protein>
    <submittedName>
        <fullName evidence="3">Putative neuraminidase</fullName>
    </submittedName>
</protein>
<feature type="chain" id="PRO_5031406960" evidence="1">
    <location>
        <begin position="20"/>
        <end position="360"/>
    </location>
</feature>
<dbReference type="Proteomes" id="UP000575241">
    <property type="component" value="Unassembled WGS sequence"/>
</dbReference>
<evidence type="ECO:0000313" key="4">
    <source>
        <dbReference type="Proteomes" id="UP000575241"/>
    </source>
</evidence>
<evidence type="ECO:0000256" key="1">
    <source>
        <dbReference type="SAM" id="SignalP"/>
    </source>
</evidence>
<name>A0A7W7JYL4_9SPHN</name>
<proteinExistence type="predicted"/>
<dbReference type="PANTHER" id="PTHR43752">
    <property type="entry name" value="BNR/ASP-BOX REPEAT FAMILY PROTEIN"/>
    <property type="match status" value="1"/>
</dbReference>
<reference evidence="3 4" key="1">
    <citation type="submission" date="2020-08" db="EMBL/GenBank/DDBJ databases">
        <title>Functional genomics of gut bacteria from endangered species of beetles.</title>
        <authorList>
            <person name="Carlos-Shanley C."/>
        </authorList>
    </citation>
    <scope>NUCLEOTIDE SEQUENCE [LARGE SCALE GENOMIC DNA]</scope>
    <source>
        <strain evidence="3 4">S00224</strain>
    </source>
</reference>
<keyword evidence="4" id="KW-1185">Reference proteome</keyword>
<feature type="domain" description="Sialidase" evidence="2">
    <location>
        <begin position="57"/>
        <end position="339"/>
    </location>
</feature>
<dbReference type="Pfam" id="PF13088">
    <property type="entry name" value="BNR_2"/>
    <property type="match status" value="1"/>
</dbReference>
<feature type="signal peptide" evidence="1">
    <location>
        <begin position="1"/>
        <end position="19"/>
    </location>
</feature>
<dbReference type="RefSeq" id="WP_184162794.1">
    <property type="nucleotide sequence ID" value="NZ_JACHLN010000001.1"/>
</dbReference>
<dbReference type="InterPro" id="IPR011040">
    <property type="entry name" value="Sialidase"/>
</dbReference>
<keyword evidence="1" id="KW-0732">Signal</keyword>
<organism evidence="3 4">
    <name type="scientific">Sphingomonas kyeonggiensis</name>
    <dbReference type="NCBI Taxonomy" id="1268553"/>
    <lineage>
        <taxon>Bacteria</taxon>
        <taxon>Pseudomonadati</taxon>
        <taxon>Pseudomonadota</taxon>
        <taxon>Alphaproteobacteria</taxon>
        <taxon>Sphingomonadales</taxon>
        <taxon>Sphingomonadaceae</taxon>
        <taxon>Sphingomonas</taxon>
    </lineage>
</organism>
<sequence length="360" mass="39253">MIRVLMLALALSIPATLPAASREAAEQQGAVLLREFIYESAPYPQSHASTIVQTRDGAIAAAWFGGTHERNPDVEIWFARRGAKGWETPKSVANGIQPDGTRLPTWNPVLFQDPAGPLHLYYKLGPSPQTWWGMVVTSTDGGRSWGKPRRLADGILGPIKNKPVVLKSGAWLSPSSTEDGTSWAWKLHFERSEDAGRSWTATAPVPVDSEAGFDAIQPSILFLPDGKLEAIARTRQGVLAATQSADDGKSWGKLFAVDLPNPNSGTDAVTLQDGRQLIVYNHAAHRPETPGKGKRYPLNIAISRDGVHWSPALTLETEPLPDGYAYPAVIQSADGLVHITYTWNRRRIRHVVVDPSRLTG</sequence>
<dbReference type="PANTHER" id="PTHR43752:SF2">
    <property type="entry name" value="BNR_ASP-BOX REPEAT FAMILY PROTEIN"/>
    <property type="match status" value="1"/>
</dbReference>
<dbReference type="InterPro" id="IPR036278">
    <property type="entry name" value="Sialidase_sf"/>
</dbReference>